<proteinExistence type="predicted"/>
<feature type="domain" description="HNH nuclease" evidence="1">
    <location>
        <begin position="96"/>
        <end position="144"/>
    </location>
</feature>
<keyword evidence="2" id="KW-0378">Hydrolase</keyword>
<reference evidence="3" key="1">
    <citation type="journal article" date="2019" name="Int. J. Syst. Evol. Microbiol.">
        <title>The Global Catalogue of Microorganisms (GCM) 10K type strain sequencing project: providing services to taxonomists for standard genome sequencing and annotation.</title>
        <authorList>
            <consortium name="The Broad Institute Genomics Platform"/>
            <consortium name="The Broad Institute Genome Sequencing Center for Infectious Disease"/>
            <person name="Wu L."/>
            <person name="Ma J."/>
        </authorList>
    </citation>
    <scope>NUCLEOTIDE SEQUENCE [LARGE SCALE GENOMIC DNA]</scope>
    <source>
        <strain evidence="3">JCM 17695</strain>
    </source>
</reference>
<gene>
    <name evidence="2" type="ORF">ACFQV2_40160</name>
</gene>
<sequence>MRRDLRARYEAGWMDLAGQLDAAQLRALTDNPKSQHSIRPINLTKLWRAIGDPRATPFEAALEQQIPGGHATRVVRVRKGQPEFRKALREQFGDVCAFTGPCPERALEAAHLYSFAASGKHHRHGGWLMRRDLHSLFDVGHVAVHPVDLVVDLTAEVRGYASYAGLHGRPVEVAVEEQHREWLDLHWSRNR</sequence>
<keyword evidence="2" id="KW-0540">Nuclease</keyword>
<evidence type="ECO:0000313" key="2">
    <source>
        <dbReference type="EMBL" id="MFC7618632.1"/>
    </source>
</evidence>
<accession>A0ABW2U0D7</accession>
<dbReference type="GO" id="GO:0004519">
    <property type="term" value="F:endonuclease activity"/>
    <property type="evidence" value="ECO:0007669"/>
    <property type="project" value="UniProtKB-KW"/>
</dbReference>
<dbReference type="InterPro" id="IPR003615">
    <property type="entry name" value="HNH_nuc"/>
</dbReference>
<keyword evidence="3" id="KW-1185">Reference proteome</keyword>
<keyword evidence="2" id="KW-0255">Endonuclease</keyword>
<evidence type="ECO:0000313" key="3">
    <source>
        <dbReference type="Proteomes" id="UP001596512"/>
    </source>
</evidence>
<comment type="caution">
    <text evidence="2">The sequence shown here is derived from an EMBL/GenBank/DDBJ whole genome shotgun (WGS) entry which is preliminary data.</text>
</comment>
<organism evidence="2 3">
    <name type="scientific">Actinokineospora soli</name>
    <dbReference type="NCBI Taxonomy" id="1048753"/>
    <lineage>
        <taxon>Bacteria</taxon>
        <taxon>Bacillati</taxon>
        <taxon>Actinomycetota</taxon>
        <taxon>Actinomycetes</taxon>
        <taxon>Pseudonocardiales</taxon>
        <taxon>Pseudonocardiaceae</taxon>
        <taxon>Actinokineospora</taxon>
    </lineage>
</organism>
<dbReference type="Proteomes" id="UP001596512">
    <property type="component" value="Unassembled WGS sequence"/>
</dbReference>
<protein>
    <submittedName>
        <fullName evidence="2">HNH endonuclease</fullName>
    </submittedName>
</protein>
<dbReference type="Pfam" id="PF13391">
    <property type="entry name" value="HNH_2"/>
    <property type="match status" value="1"/>
</dbReference>
<evidence type="ECO:0000259" key="1">
    <source>
        <dbReference type="Pfam" id="PF13391"/>
    </source>
</evidence>
<dbReference type="EMBL" id="JBHTEY010000004">
    <property type="protein sequence ID" value="MFC7618632.1"/>
    <property type="molecule type" value="Genomic_DNA"/>
</dbReference>
<name>A0ABW2U0D7_9PSEU</name>